<dbReference type="OrthoDB" id="5597648at2759"/>
<dbReference type="InterPro" id="IPR007998">
    <property type="entry name" value="DUF719"/>
</dbReference>
<reference evidence="5" key="1">
    <citation type="submission" date="2017-01" db="EMBL/GenBank/DDBJ databases">
        <title>Comparative genomics of anhydrobiosis in the tardigrade Hypsibius dujardini.</title>
        <authorList>
            <person name="Yoshida Y."/>
            <person name="Koutsovoulos G."/>
            <person name="Laetsch D."/>
            <person name="Stevens L."/>
            <person name="Kumar S."/>
            <person name="Horikawa D."/>
            <person name="Ishino K."/>
            <person name="Komine S."/>
            <person name="Tomita M."/>
            <person name="Blaxter M."/>
            <person name="Arakawa K."/>
        </authorList>
    </citation>
    <scope>NUCLEOTIDE SEQUENCE [LARGE SCALE GENOMIC DNA]</scope>
    <source>
        <strain evidence="5">Z151</strain>
    </source>
</reference>
<feature type="compositionally biased region" description="Polar residues" evidence="3">
    <location>
        <begin position="231"/>
        <end position="241"/>
    </location>
</feature>
<feature type="compositionally biased region" description="Low complexity" evidence="3">
    <location>
        <begin position="152"/>
        <end position="166"/>
    </location>
</feature>
<dbReference type="PANTHER" id="PTHR12842:SF6">
    <property type="entry name" value="FI01459P"/>
    <property type="match status" value="1"/>
</dbReference>
<evidence type="ECO:0000256" key="1">
    <source>
        <dbReference type="ARBA" id="ARBA00006903"/>
    </source>
</evidence>
<evidence type="ECO:0000313" key="4">
    <source>
        <dbReference type="EMBL" id="OQV23438.1"/>
    </source>
</evidence>
<dbReference type="EMBL" id="MTYJ01000011">
    <property type="protein sequence ID" value="OQV23438.1"/>
    <property type="molecule type" value="Genomic_DNA"/>
</dbReference>
<feature type="compositionally biased region" description="Basic and acidic residues" evidence="3">
    <location>
        <begin position="167"/>
        <end position="194"/>
    </location>
</feature>
<feature type="compositionally biased region" description="Polar residues" evidence="3">
    <location>
        <begin position="266"/>
        <end position="301"/>
    </location>
</feature>
<accession>A0A1W0X7Q1</accession>
<feature type="compositionally biased region" description="Basic and acidic residues" evidence="3">
    <location>
        <begin position="8"/>
        <end position="26"/>
    </location>
</feature>
<name>A0A1W0X7Q1_HYPEX</name>
<proteinExistence type="inferred from homology"/>
<dbReference type="Proteomes" id="UP000192578">
    <property type="component" value="Unassembled WGS sequence"/>
</dbReference>
<feature type="compositionally biased region" description="Low complexity" evidence="3">
    <location>
        <begin position="42"/>
        <end position="52"/>
    </location>
</feature>
<feature type="compositionally biased region" description="Pro residues" evidence="3">
    <location>
        <begin position="133"/>
        <end position="145"/>
    </location>
</feature>
<gene>
    <name evidence="4" type="ORF">BV898_02560</name>
</gene>
<keyword evidence="2" id="KW-0597">Phosphoprotein</keyword>
<evidence type="ECO:0000256" key="3">
    <source>
        <dbReference type="SAM" id="MobiDB-lite"/>
    </source>
</evidence>
<evidence type="ECO:0000256" key="2">
    <source>
        <dbReference type="ARBA" id="ARBA00022553"/>
    </source>
</evidence>
<feature type="compositionally biased region" description="Basic and acidic residues" evidence="3">
    <location>
        <begin position="354"/>
        <end position="376"/>
    </location>
</feature>
<feature type="region of interest" description="Disordered" evidence="3">
    <location>
        <begin position="1"/>
        <end position="26"/>
    </location>
</feature>
<feature type="region of interest" description="Disordered" evidence="3">
    <location>
        <begin position="39"/>
        <end position="64"/>
    </location>
</feature>
<dbReference type="PANTHER" id="PTHR12842">
    <property type="entry name" value="FI01459P"/>
    <property type="match status" value="1"/>
</dbReference>
<comment type="caution">
    <text evidence="4">The sequence shown here is derived from an EMBL/GenBank/DDBJ whole genome shotgun (WGS) entry which is preliminary data.</text>
</comment>
<evidence type="ECO:0000313" key="5">
    <source>
        <dbReference type="Proteomes" id="UP000192578"/>
    </source>
</evidence>
<feature type="region of interest" description="Disordered" evidence="3">
    <location>
        <begin position="354"/>
        <end position="393"/>
    </location>
</feature>
<organism evidence="4 5">
    <name type="scientific">Hypsibius exemplaris</name>
    <name type="common">Freshwater tardigrade</name>
    <dbReference type="NCBI Taxonomy" id="2072580"/>
    <lineage>
        <taxon>Eukaryota</taxon>
        <taxon>Metazoa</taxon>
        <taxon>Ecdysozoa</taxon>
        <taxon>Tardigrada</taxon>
        <taxon>Eutardigrada</taxon>
        <taxon>Parachela</taxon>
        <taxon>Hypsibioidea</taxon>
        <taxon>Hypsibiidae</taxon>
        <taxon>Hypsibius</taxon>
    </lineage>
</organism>
<keyword evidence="5" id="KW-1185">Reference proteome</keyword>
<dbReference type="Pfam" id="PF05334">
    <property type="entry name" value="DUF719"/>
    <property type="match status" value="1"/>
</dbReference>
<feature type="compositionally biased region" description="Acidic residues" evidence="3">
    <location>
        <begin position="206"/>
        <end position="224"/>
    </location>
</feature>
<protein>
    <submittedName>
        <fullName evidence="4">Uncharacterized protein</fullName>
    </submittedName>
</protein>
<dbReference type="AlphaFoldDB" id="A0A1W0X7Q1"/>
<feature type="region of interest" description="Disordered" evidence="3">
    <location>
        <begin position="98"/>
        <end position="310"/>
    </location>
</feature>
<sequence>MSDSDSEDSFHSAEDAEEDFRQRDRDVTAELASLRVAKEATTTKTSTSLKSTVPPLIQPAVEGPSWADTLESDLDLDEMLEAEQKAILEKKRDQIFRSAKPDLGTAPPPLTTVPLPLTTVPPPLTTVPLPLTTAPPPFTTFPPPLITARRNSGPSEPSSTASPSEPSTDKESGNDLKDWDRFSRKSIEESRQEKATPTTAVPDQSLLDEWETGWDETDVTEEDIAAVTKVLPTTSTPTESGSLMGKKLKGSPIDSPVKKPTEPSAAFSSGPTEPSAASSSGPREPSAGSSSGPTEPSAASSTGQTGMWGKWGGWGTNLLITAVGQVGQGLNVVMDTVEQSLGAPKPEELAAARKAVEEADVWDKEPSNVKREKETMKPSVQRPLTQPEAATTTTTGWLSDLSSKVQSGGLSLVSNSLDVLEGLGKKTMEVVNDKDPGLKQTKAVLTRKIN</sequence>
<comment type="similarity">
    <text evidence="1">Belongs to the FAM114 family.</text>
</comment>